<name>A0A4Q9G3E8_9RHOB</name>
<evidence type="ECO:0000256" key="1">
    <source>
        <dbReference type="SAM" id="SignalP"/>
    </source>
</evidence>
<dbReference type="PANTHER" id="PTHR39335:SF1">
    <property type="entry name" value="BLL4220 PROTEIN"/>
    <property type="match status" value="1"/>
</dbReference>
<dbReference type="AlphaFoldDB" id="A0A4Q9G3E8"/>
<dbReference type="RefSeq" id="WP_130990815.1">
    <property type="nucleotide sequence ID" value="NZ_SISK01000005.1"/>
</dbReference>
<comment type="caution">
    <text evidence="2">The sequence shown here is derived from an EMBL/GenBank/DDBJ whole genome shotgun (WGS) entry which is preliminary data.</text>
</comment>
<protein>
    <recommendedName>
        <fullName evidence="4">Lipoprotein</fullName>
    </recommendedName>
</protein>
<dbReference type="InterPro" id="IPR005297">
    <property type="entry name" value="Lipoprotein_repeat"/>
</dbReference>
<dbReference type="PANTHER" id="PTHR39335">
    <property type="entry name" value="BLL4220 PROTEIN"/>
    <property type="match status" value="1"/>
</dbReference>
<dbReference type="InterPro" id="IPR014558">
    <property type="entry name" value="UCP029720"/>
</dbReference>
<feature type="signal peptide" evidence="1">
    <location>
        <begin position="1"/>
        <end position="26"/>
    </location>
</feature>
<gene>
    <name evidence="2" type="ORF">EYE42_08080</name>
</gene>
<dbReference type="GO" id="GO:0043448">
    <property type="term" value="P:alkane catabolic process"/>
    <property type="evidence" value="ECO:0007669"/>
    <property type="project" value="TreeGrafter"/>
</dbReference>
<dbReference type="Proteomes" id="UP000293520">
    <property type="component" value="Unassembled WGS sequence"/>
</dbReference>
<accession>A0A4Q9G3E8</accession>
<organism evidence="2 3">
    <name type="scientific">Paracoccus subflavus</name>
    <dbReference type="NCBI Taxonomy" id="2528244"/>
    <lineage>
        <taxon>Bacteria</taxon>
        <taxon>Pseudomonadati</taxon>
        <taxon>Pseudomonadota</taxon>
        <taxon>Alphaproteobacteria</taxon>
        <taxon>Rhodobacterales</taxon>
        <taxon>Paracoccaceae</taxon>
        <taxon>Paracoccus</taxon>
    </lineage>
</organism>
<feature type="chain" id="PRO_5020396734" description="Lipoprotein" evidence="1">
    <location>
        <begin position="27"/>
        <end position="129"/>
    </location>
</feature>
<dbReference type="EMBL" id="SISK01000005">
    <property type="protein sequence ID" value="TBN40351.1"/>
    <property type="molecule type" value="Genomic_DNA"/>
</dbReference>
<dbReference type="PIRSF" id="PIRSF029720">
    <property type="entry name" value="UCP029720"/>
    <property type="match status" value="1"/>
</dbReference>
<evidence type="ECO:0000313" key="3">
    <source>
        <dbReference type="Proteomes" id="UP000293520"/>
    </source>
</evidence>
<proteinExistence type="predicted"/>
<keyword evidence="3" id="KW-1185">Reference proteome</keyword>
<evidence type="ECO:0000313" key="2">
    <source>
        <dbReference type="EMBL" id="TBN40351.1"/>
    </source>
</evidence>
<dbReference type="OrthoDB" id="9800666at2"/>
<sequence>MSLSIPFPRSALGIVAATLLAGAAFANPGVVRVITPSGEVFADANRMTLYVFDKDTPGTSNCNDLCAVAWPPLLAPADAEATGDFAPIRRSDGQMQWAHKGRPLYLWKDDRKPGDMTGDGYNGVWHVAR</sequence>
<reference evidence="2 3" key="1">
    <citation type="submission" date="2019-02" db="EMBL/GenBank/DDBJ databases">
        <title>Paracoccus subflavus sp. nov., isolated from marine sediment of the Pacific Ocean.</title>
        <authorList>
            <person name="Zhang G."/>
        </authorList>
    </citation>
    <scope>NUCLEOTIDE SEQUENCE [LARGE SCALE GENOMIC DNA]</scope>
    <source>
        <strain evidence="2 3">GY0581</strain>
    </source>
</reference>
<evidence type="ECO:0008006" key="4">
    <source>
        <dbReference type="Google" id="ProtNLM"/>
    </source>
</evidence>
<dbReference type="Pfam" id="PF03640">
    <property type="entry name" value="Lipoprotein_15"/>
    <property type="match status" value="2"/>
</dbReference>
<keyword evidence="1" id="KW-0732">Signal</keyword>